<evidence type="ECO:0000313" key="3">
    <source>
        <dbReference type="Proteomes" id="UP000067523"/>
    </source>
</evidence>
<reference evidence="3" key="1">
    <citation type="submission" date="2015-12" db="EMBL/GenBank/DDBJ databases">
        <authorList>
            <person name="Lauer A."/>
            <person name="Humrighouse B."/>
            <person name="Loparev V."/>
            <person name="Shewmaker P.L."/>
            <person name="Whitney A.M."/>
            <person name="McLaughlin R.W."/>
        </authorList>
    </citation>
    <scope>NUCLEOTIDE SEQUENCE [LARGE SCALE GENOMIC DNA]</scope>
    <source>
        <strain evidence="3">LMG 26678</strain>
    </source>
</reference>
<dbReference type="Proteomes" id="UP000067523">
    <property type="component" value="Chromosome"/>
</dbReference>
<keyword evidence="1" id="KW-0472">Membrane</keyword>
<keyword evidence="1" id="KW-0812">Transmembrane</keyword>
<dbReference type="RefSeq" id="WP_208930087.1">
    <property type="nucleotide sequence ID" value="NZ_CP013655.1"/>
</dbReference>
<feature type="transmembrane region" description="Helical" evidence="1">
    <location>
        <begin position="121"/>
        <end position="140"/>
    </location>
</feature>
<feature type="transmembrane region" description="Helical" evidence="1">
    <location>
        <begin position="12"/>
        <end position="33"/>
    </location>
</feature>
<dbReference type="EMBL" id="CP013655">
    <property type="protein sequence ID" value="ALS36868.1"/>
    <property type="molecule type" value="Genomic_DNA"/>
</dbReference>
<accession>A0A0U2VU95</accession>
<proteinExistence type="predicted"/>
<feature type="transmembrane region" description="Helical" evidence="1">
    <location>
        <begin position="96"/>
        <end position="115"/>
    </location>
</feature>
<dbReference type="KEGG" id="erx:ATZ35_06770"/>
<sequence>MDIRTEENRKWWAFINKVLLILGGWSLYLVVFAQCYKEIVFYLDKQANGLIQFLFLLTYSGYEILWLTIGYVIMLLGSMLLLLWNPRTRKLKQMLSKQEIVLSILLILVALVPIGTRMWSFFLMAFVFAFMLGFIVCILFRQEENFAIAENEDEAVSNYCGTEKRN</sequence>
<dbReference type="STRING" id="118060.ATZ35_06770"/>
<dbReference type="AlphaFoldDB" id="A0A0U2VU95"/>
<feature type="transmembrane region" description="Helical" evidence="1">
    <location>
        <begin position="64"/>
        <end position="84"/>
    </location>
</feature>
<evidence type="ECO:0000313" key="2">
    <source>
        <dbReference type="EMBL" id="ALS36868.1"/>
    </source>
</evidence>
<name>A0A0U2VU95_9ENTE</name>
<protein>
    <submittedName>
        <fullName evidence="2">Uncharacterized protein</fullName>
    </submittedName>
</protein>
<evidence type="ECO:0000256" key="1">
    <source>
        <dbReference type="SAM" id="Phobius"/>
    </source>
</evidence>
<keyword evidence="3" id="KW-1185">Reference proteome</keyword>
<organism evidence="2 3">
    <name type="scientific">Enterococcus rotai</name>
    <dbReference type="NCBI Taxonomy" id="118060"/>
    <lineage>
        <taxon>Bacteria</taxon>
        <taxon>Bacillati</taxon>
        <taxon>Bacillota</taxon>
        <taxon>Bacilli</taxon>
        <taxon>Lactobacillales</taxon>
        <taxon>Enterococcaceae</taxon>
        <taxon>Enterococcus</taxon>
    </lineage>
</organism>
<gene>
    <name evidence="2" type="ORF">ATZ35_06770</name>
</gene>
<keyword evidence="1" id="KW-1133">Transmembrane helix</keyword>